<dbReference type="Gene3D" id="2.130.10.10">
    <property type="entry name" value="YVTN repeat-like/Quinoprotein amine dehydrogenase"/>
    <property type="match status" value="3"/>
</dbReference>
<keyword evidence="3" id="KW-0547">Nucleotide-binding</keyword>
<feature type="compositionally biased region" description="Low complexity" evidence="5">
    <location>
        <begin position="433"/>
        <end position="442"/>
    </location>
</feature>
<dbReference type="PROSITE" id="PS50082">
    <property type="entry name" value="WD_REPEATS_2"/>
    <property type="match status" value="2"/>
</dbReference>
<dbReference type="Pfam" id="PF00400">
    <property type="entry name" value="WD40"/>
    <property type="match status" value="2"/>
</dbReference>
<dbReference type="GO" id="GO:0045324">
    <property type="term" value="P:late endosome to vacuole transport"/>
    <property type="evidence" value="ECO:0007669"/>
    <property type="project" value="InterPro"/>
</dbReference>
<dbReference type="GO" id="GO:0034271">
    <property type="term" value="C:phosphatidylinositol 3-kinase complex, class III, type I"/>
    <property type="evidence" value="ECO:0007669"/>
    <property type="project" value="TreeGrafter"/>
</dbReference>
<dbReference type="EMBL" id="BNCO01000113">
    <property type="protein sequence ID" value="GIL68325.1"/>
    <property type="molecule type" value="Genomic_DNA"/>
</dbReference>
<feature type="region of interest" description="Disordered" evidence="5">
    <location>
        <begin position="255"/>
        <end position="276"/>
    </location>
</feature>
<dbReference type="InterPro" id="IPR036322">
    <property type="entry name" value="WD40_repeat_dom_sf"/>
</dbReference>
<dbReference type="Proteomes" id="UP000747399">
    <property type="component" value="Unassembled WGS sequence"/>
</dbReference>
<feature type="region of interest" description="Disordered" evidence="5">
    <location>
        <begin position="507"/>
        <end position="538"/>
    </location>
</feature>
<evidence type="ECO:0000313" key="6">
    <source>
        <dbReference type="EMBL" id="GIL68325.1"/>
    </source>
</evidence>
<dbReference type="GO" id="GO:0000166">
    <property type="term" value="F:nucleotide binding"/>
    <property type="evidence" value="ECO:0007669"/>
    <property type="project" value="UniProtKB-KW"/>
</dbReference>
<feature type="repeat" description="WD" evidence="4">
    <location>
        <begin position="663"/>
        <end position="698"/>
    </location>
</feature>
<keyword evidence="2" id="KW-0677">Repeat</keyword>
<dbReference type="InterPro" id="IPR045162">
    <property type="entry name" value="Vps15-like"/>
</dbReference>
<dbReference type="InterPro" id="IPR020472">
    <property type="entry name" value="WD40_PAC1"/>
</dbReference>
<evidence type="ECO:0000256" key="1">
    <source>
        <dbReference type="ARBA" id="ARBA00022574"/>
    </source>
</evidence>
<keyword evidence="7" id="KW-1185">Reference proteome</keyword>
<name>A0A8J4BZ99_9CHLO</name>
<dbReference type="GO" id="GO:0034272">
    <property type="term" value="C:phosphatidylinositol 3-kinase complex, class III, type II"/>
    <property type="evidence" value="ECO:0007669"/>
    <property type="project" value="TreeGrafter"/>
</dbReference>
<feature type="repeat" description="WD" evidence="4">
    <location>
        <begin position="184"/>
        <end position="225"/>
    </location>
</feature>
<dbReference type="InterPro" id="IPR015943">
    <property type="entry name" value="WD40/YVTN_repeat-like_dom_sf"/>
</dbReference>
<dbReference type="PANTHER" id="PTHR17583:SF0">
    <property type="entry name" value="PHOSPHOINOSITIDE 3-KINASE REGULATORY SUBUNIT 4"/>
    <property type="match status" value="1"/>
</dbReference>
<evidence type="ECO:0000256" key="5">
    <source>
        <dbReference type="SAM" id="MobiDB-lite"/>
    </source>
</evidence>
<organism evidence="6 7">
    <name type="scientific">Volvox africanus</name>
    <dbReference type="NCBI Taxonomy" id="51714"/>
    <lineage>
        <taxon>Eukaryota</taxon>
        <taxon>Viridiplantae</taxon>
        <taxon>Chlorophyta</taxon>
        <taxon>core chlorophytes</taxon>
        <taxon>Chlorophyceae</taxon>
        <taxon>CS clade</taxon>
        <taxon>Chlamydomonadales</taxon>
        <taxon>Volvocaceae</taxon>
        <taxon>Volvox</taxon>
    </lineage>
</organism>
<dbReference type="PANTHER" id="PTHR17583">
    <property type="entry name" value="PHOSPHOINOSITIDE 3-KINASE REGULATORY SUBUNIT 4"/>
    <property type="match status" value="1"/>
</dbReference>
<evidence type="ECO:0000256" key="2">
    <source>
        <dbReference type="ARBA" id="ARBA00022737"/>
    </source>
</evidence>
<comment type="caution">
    <text evidence="6">The sequence shown here is derived from an EMBL/GenBank/DDBJ whole genome shotgun (WGS) entry which is preliminary data.</text>
</comment>
<accession>A0A8J4BZ99</accession>
<dbReference type="InterPro" id="IPR019775">
    <property type="entry name" value="WD40_repeat_CS"/>
</dbReference>
<dbReference type="GO" id="GO:0005770">
    <property type="term" value="C:late endosome"/>
    <property type="evidence" value="ECO:0007669"/>
    <property type="project" value="TreeGrafter"/>
</dbReference>
<evidence type="ECO:0000313" key="7">
    <source>
        <dbReference type="Proteomes" id="UP000747399"/>
    </source>
</evidence>
<feature type="compositionally biased region" description="Low complexity" evidence="5">
    <location>
        <begin position="261"/>
        <end position="276"/>
    </location>
</feature>
<feature type="non-terminal residue" evidence="6">
    <location>
        <position position="1"/>
    </location>
</feature>
<reference evidence="6" key="1">
    <citation type="journal article" date="2021" name="Proc. Natl. Acad. Sci. U.S.A.">
        <title>Three genomes in the algal genus Volvox reveal the fate of a haploid sex-determining region after a transition to homothallism.</title>
        <authorList>
            <person name="Yamamoto K."/>
            <person name="Hamaji T."/>
            <person name="Kawai-Toyooka H."/>
            <person name="Matsuzaki R."/>
            <person name="Takahashi F."/>
            <person name="Nishimura Y."/>
            <person name="Kawachi M."/>
            <person name="Noguchi H."/>
            <person name="Minakuchi Y."/>
            <person name="Umen J.G."/>
            <person name="Toyoda A."/>
            <person name="Nozaki H."/>
        </authorList>
    </citation>
    <scope>NUCLEOTIDE SEQUENCE</scope>
    <source>
        <strain evidence="6">NIES-3780</strain>
    </source>
</reference>
<feature type="compositionally biased region" description="Gly residues" evidence="5">
    <location>
        <begin position="449"/>
        <end position="458"/>
    </location>
</feature>
<proteinExistence type="predicted"/>
<feature type="region of interest" description="Disordered" evidence="5">
    <location>
        <begin position="433"/>
        <end position="458"/>
    </location>
</feature>
<feature type="region of interest" description="Disordered" evidence="5">
    <location>
        <begin position="99"/>
        <end position="126"/>
    </location>
</feature>
<feature type="compositionally biased region" description="Gly residues" evidence="5">
    <location>
        <begin position="115"/>
        <end position="126"/>
    </location>
</feature>
<dbReference type="InterPro" id="IPR001680">
    <property type="entry name" value="WD40_rpt"/>
</dbReference>
<evidence type="ECO:0000256" key="3">
    <source>
        <dbReference type="ARBA" id="ARBA00022741"/>
    </source>
</evidence>
<dbReference type="GO" id="GO:0071561">
    <property type="term" value="C:nucleus-vacuole junction"/>
    <property type="evidence" value="ECO:0007669"/>
    <property type="project" value="TreeGrafter"/>
</dbReference>
<keyword evidence="1 4" id="KW-0853">WD repeat</keyword>
<dbReference type="PROSITE" id="PS00678">
    <property type="entry name" value="WD_REPEATS_1"/>
    <property type="match status" value="1"/>
</dbReference>
<sequence>STGSATAAPAAATGVAAAAAVPGPGTSGHATALATLPGRLSCLESRVAALADRQAREPLGVDPLERQQLDRLTGLLGRLRGDTGSDVRDTAARDTWRLVSLSQRGPPPLTSAAGPNGGGGGGGGSALLGSAAQQGDYLTVSGGPYVSDYYYCGGAESSGSPAGGGGGGGGGGWWRPRGVLVGHLAEHRRGVTRLAVGAGGCFVASASSDETIKVWDLRRLERDVSFLSRLTYAAQTGRITALCCCGGAWDAPGSGGGGSGSSPWSSGTTVASGSSSGSIHLWQPEYTTRQGGVPDKYTGVVAVRQLSPGQGAILEMASWGPHLLLYVTQRGGVAAWDSRTQRDAWVLPCAPARGLPEHLLADPSHSASWLMTGSSRGYLGLWDVRFLQCVHSWRHPLRCPIDALALATGPPARVIPQNVQSVQSVQQQQQVQLQLQPQGQLSTRRLGPGHSGGGPGGESSGCPLVWVAAGQGEAGLWDIVYGRCRQVLRCLGPVELDAVETATLPAALTPQPAPPPPSQNQQSVGPGGGGGVAGGGGGGGGGSALSALGLDAVAQPQPRTAGARCLLSLPGGALLWGGSDAAVRYWDASRPEGSFAVCGPLWPGDSLSDGTPASGLSVPEYRYKYRTRAIGDVAVCEELCLLDNASRLTESCHELRGRVRVNDQAHADAVTAVAVADPPGSSRLLLTASRDGVVKAWK</sequence>
<evidence type="ECO:0000256" key="4">
    <source>
        <dbReference type="PROSITE-ProRule" id="PRU00221"/>
    </source>
</evidence>
<dbReference type="GO" id="GO:0006623">
    <property type="term" value="P:protein targeting to vacuole"/>
    <property type="evidence" value="ECO:0007669"/>
    <property type="project" value="TreeGrafter"/>
</dbReference>
<dbReference type="PROSITE" id="PS50294">
    <property type="entry name" value="WD_REPEATS_REGION"/>
    <property type="match status" value="2"/>
</dbReference>
<dbReference type="SUPFAM" id="SSF50978">
    <property type="entry name" value="WD40 repeat-like"/>
    <property type="match status" value="1"/>
</dbReference>
<dbReference type="GO" id="GO:0004674">
    <property type="term" value="F:protein serine/threonine kinase activity"/>
    <property type="evidence" value="ECO:0007669"/>
    <property type="project" value="InterPro"/>
</dbReference>
<feature type="compositionally biased region" description="Gly residues" evidence="5">
    <location>
        <begin position="525"/>
        <end position="538"/>
    </location>
</feature>
<protein>
    <submittedName>
        <fullName evidence="6">Uncharacterized protein</fullName>
    </submittedName>
</protein>
<gene>
    <name evidence="6" type="ORF">Vafri_21605</name>
</gene>
<dbReference type="GO" id="GO:0016236">
    <property type="term" value="P:macroautophagy"/>
    <property type="evidence" value="ECO:0007669"/>
    <property type="project" value="InterPro"/>
</dbReference>
<dbReference type="SMART" id="SM00320">
    <property type="entry name" value="WD40"/>
    <property type="match status" value="3"/>
</dbReference>
<dbReference type="PRINTS" id="PR00320">
    <property type="entry name" value="GPROTEINBRPT"/>
</dbReference>
<dbReference type="AlphaFoldDB" id="A0A8J4BZ99"/>